<feature type="transmembrane region" description="Helical" evidence="9">
    <location>
        <begin position="177"/>
        <end position="196"/>
    </location>
</feature>
<dbReference type="InterPro" id="IPR027417">
    <property type="entry name" value="P-loop_NTPase"/>
</dbReference>
<keyword evidence="4 9" id="KW-0812">Transmembrane</keyword>
<dbReference type="GO" id="GO:0015421">
    <property type="term" value="F:ABC-type oligopeptide transporter activity"/>
    <property type="evidence" value="ECO:0007669"/>
    <property type="project" value="TreeGrafter"/>
</dbReference>
<dbReference type="InterPro" id="IPR003593">
    <property type="entry name" value="AAA+_ATPase"/>
</dbReference>
<proteinExistence type="predicted"/>
<dbReference type="InterPro" id="IPR039421">
    <property type="entry name" value="Type_1_exporter"/>
</dbReference>
<keyword evidence="8 9" id="KW-0472">Membrane</keyword>
<dbReference type="Gene3D" id="3.40.50.300">
    <property type="entry name" value="P-loop containing nucleotide triphosphate hydrolases"/>
    <property type="match status" value="1"/>
</dbReference>
<comment type="subcellular location">
    <subcellularLocation>
        <location evidence="1">Cell membrane</location>
        <topology evidence="1">Multi-pass membrane protein</topology>
    </subcellularLocation>
</comment>
<evidence type="ECO:0000256" key="2">
    <source>
        <dbReference type="ARBA" id="ARBA00022448"/>
    </source>
</evidence>
<dbReference type="InterPro" id="IPR011527">
    <property type="entry name" value="ABC1_TM_dom"/>
</dbReference>
<evidence type="ECO:0000256" key="6">
    <source>
        <dbReference type="ARBA" id="ARBA00022840"/>
    </source>
</evidence>
<evidence type="ECO:0000256" key="3">
    <source>
        <dbReference type="ARBA" id="ARBA00022475"/>
    </source>
</evidence>
<evidence type="ECO:0000256" key="9">
    <source>
        <dbReference type="SAM" id="Phobius"/>
    </source>
</evidence>
<feature type="transmembrane region" description="Helical" evidence="9">
    <location>
        <begin position="148"/>
        <end position="171"/>
    </location>
</feature>
<evidence type="ECO:0000259" key="10">
    <source>
        <dbReference type="PROSITE" id="PS50893"/>
    </source>
</evidence>
<dbReference type="FunFam" id="3.40.50.300:FF:000221">
    <property type="entry name" value="Multidrug ABC transporter ATP-binding protein"/>
    <property type="match status" value="1"/>
</dbReference>
<dbReference type="GO" id="GO:0016887">
    <property type="term" value="F:ATP hydrolysis activity"/>
    <property type="evidence" value="ECO:0007669"/>
    <property type="project" value="InterPro"/>
</dbReference>
<dbReference type="SMART" id="SM00382">
    <property type="entry name" value="AAA"/>
    <property type="match status" value="1"/>
</dbReference>
<protein>
    <submittedName>
        <fullName evidence="12">ABC transporter ATP-binding protein</fullName>
    </submittedName>
</protein>
<gene>
    <name evidence="12" type="ORF">IPP15_09305</name>
</gene>
<feature type="domain" description="ABC transmembrane type-1" evidence="11">
    <location>
        <begin position="35"/>
        <end position="323"/>
    </location>
</feature>
<evidence type="ECO:0000256" key="1">
    <source>
        <dbReference type="ARBA" id="ARBA00004651"/>
    </source>
</evidence>
<keyword evidence="2" id="KW-0813">Transport</keyword>
<dbReference type="EMBL" id="JADKGY010000006">
    <property type="protein sequence ID" value="MBK9982609.1"/>
    <property type="molecule type" value="Genomic_DNA"/>
</dbReference>
<keyword evidence="5" id="KW-0547">Nucleotide-binding</keyword>
<dbReference type="InterPro" id="IPR017871">
    <property type="entry name" value="ABC_transporter-like_CS"/>
</dbReference>
<sequence length="604" mass="67976">MDSKPKQGFIESLRSLKLLIPFFGMIWKTSPGLTFINIVLRIVKSAIPLGQLYVGKVIIDEVIRLISAPQKDFHNLWWWLGMELGLAAFSEIFNRLISLSEALLGDLYANHSSIELMHKASSLDLGMFEDSEFYDKLERARRQTTGRVVLMSMVLSQMQDLITIIFLGAGLVAFEPWLILILIVAVVPSFLSEAYFSRSSYSLVRSWTPQRRELDYLRYIGASVETAKEIKVFGLDNFLTDRFGRIASEYYLVNKVLAIKRTLWGTLLQVSSVLAYYGAYVLIIIRTVSGALSVGSMTFLSGSFNRLQNQLQNLLSTFTRITESALYLQDYFDFLAITPLIKDETDGVEAPGIIKTGIQFDDVGFKYPGTEIWAVRHVSFLLKAGEKLALVGENGAGKTTLVKLLARMYDPAEGSILIDGVNIKTFKIESYRKMIGVIFQDFVRFNFTASENVAIGQIEEAQNNPQIVNAAEKSLADPVIRKLPEGYDQMLGKRFAEGVDLSGGEWQKIALARAYMRDAQIVILDEPTAALDARAEYEVFKRFSELTSGKSAVIISHRFSTVRMADRILVLRRGEMIELGTHEELLEKNGLYAELFHLQAQGYQ</sequence>
<dbReference type="PROSITE" id="PS50893">
    <property type="entry name" value="ABC_TRANSPORTER_2"/>
    <property type="match status" value="1"/>
</dbReference>
<dbReference type="Gene3D" id="1.20.1560.10">
    <property type="entry name" value="ABC transporter type 1, transmembrane domain"/>
    <property type="match status" value="1"/>
</dbReference>
<dbReference type="InterPro" id="IPR036640">
    <property type="entry name" value="ABC1_TM_sf"/>
</dbReference>
<evidence type="ECO:0000259" key="11">
    <source>
        <dbReference type="PROSITE" id="PS50929"/>
    </source>
</evidence>
<keyword evidence="3" id="KW-1003">Cell membrane</keyword>
<dbReference type="GO" id="GO:0005524">
    <property type="term" value="F:ATP binding"/>
    <property type="evidence" value="ECO:0007669"/>
    <property type="project" value="UniProtKB-KW"/>
</dbReference>
<evidence type="ECO:0000256" key="4">
    <source>
        <dbReference type="ARBA" id="ARBA00022692"/>
    </source>
</evidence>
<dbReference type="PANTHER" id="PTHR43394:SF1">
    <property type="entry name" value="ATP-BINDING CASSETTE SUB-FAMILY B MEMBER 10, MITOCHONDRIAL"/>
    <property type="match status" value="1"/>
</dbReference>
<comment type="caution">
    <text evidence="12">The sequence shown here is derived from an EMBL/GenBank/DDBJ whole genome shotgun (WGS) entry which is preliminary data.</text>
</comment>
<name>A0A9D7SXD8_9BACT</name>
<organism evidence="12 13">
    <name type="scientific">Candidatus Opimibacter skivensis</name>
    <dbReference type="NCBI Taxonomy" id="2982028"/>
    <lineage>
        <taxon>Bacteria</taxon>
        <taxon>Pseudomonadati</taxon>
        <taxon>Bacteroidota</taxon>
        <taxon>Saprospiria</taxon>
        <taxon>Saprospirales</taxon>
        <taxon>Saprospiraceae</taxon>
        <taxon>Candidatus Opimibacter</taxon>
    </lineage>
</organism>
<accession>A0A9D7SXD8</accession>
<feature type="domain" description="ABC transporter" evidence="10">
    <location>
        <begin position="358"/>
        <end position="598"/>
    </location>
</feature>
<evidence type="ECO:0000313" key="13">
    <source>
        <dbReference type="Proteomes" id="UP000808337"/>
    </source>
</evidence>
<dbReference type="GO" id="GO:0005886">
    <property type="term" value="C:plasma membrane"/>
    <property type="evidence" value="ECO:0007669"/>
    <property type="project" value="UniProtKB-SubCell"/>
</dbReference>
<evidence type="ECO:0000256" key="7">
    <source>
        <dbReference type="ARBA" id="ARBA00022989"/>
    </source>
</evidence>
<evidence type="ECO:0000256" key="5">
    <source>
        <dbReference type="ARBA" id="ARBA00022741"/>
    </source>
</evidence>
<evidence type="ECO:0000313" key="12">
    <source>
        <dbReference type="EMBL" id="MBK9982609.1"/>
    </source>
</evidence>
<dbReference type="PANTHER" id="PTHR43394">
    <property type="entry name" value="ATP-DEPENDENT PERMEASE MDL1, MITOCHONDRIAL"/>
    <property type="match status" value="1"/>
</dbReference>
<reference evidence="12 13" key="1">
    <citation type="submission" date="2020-10" db="EMBL/GenBank/DDBJ databases">
        <title>Connecting structure to function with the recovery of over 1000 high-quality activated sludge metagenome-assembled genomes encoding full-length rRNA genes using long-read sequencing.</title>
        <authorList>
            <person name="Singleton C.M."/>
            <person name="Petriglieri F."/>
            <person name="Kristensen J.M."/>
            <person name="Kirkegaard R.H."/>
            <person name="Michaelsen T.Y."/>
            <person name="Andersen M.H."/>
            <person name="Karst S.M."/>
            <person name="Dueholm M.S."/>
            <person name="Nielsen P.H."/>
            <person name="Albertsen M."/>
        </authorList>
    </citation>
    <scope>NUCLEOTIDE SEQUENCE [LARGE SCALE GENOMIC DNA]</scope>
    <source>
        <strain evidence="12">Ribe_18-Q3-R11-54_MAXAC.273</strain>
    </source>
</reference>
<dbReference type="InterPro" id="IPR003439">
    <property type="entry name" value="ABC_transporter-like_ATP-bd"/>
</dbReference>
<dbReference type="PROSITE" id="PS00211">
    <property type="entry name" value="ABC_TRANSPORTER_1"/>
    <property type="match status" value="1"/>
</dbReference>
<feature type="transmembrane region" description="Helical" evidence="9">
    <location>
        <begin position="20"/>
        <end position="40"/>
    </location>
</feature>
<keyword evidence="6 12" id="KW-0067">ATP-binding</keyword>
<dbReference type="SUPFAM" id="SSF90123">
    <property type="entry name" value="ABC transporter transmembrane region"/>
    <property type="match status" value="1"/>
</dbReference>
<dbReference type="SUPFAM" id="SSF52540">
    <property type="entry name" value="P-loop containing nucleoside triphosphate hydrolases"/>
    <property type="match status" value="1"/>
</dbReference>
<feature type="transmembrane region" description="Helical" evidence="9">
    <location>
        <begin position="263"/>
        <end position="285"/>
    </location>
</feature>
<dbReference type="PROSITE" id="PS50929">
    <property type="entry name" value="ABC_TM1F"/>
    <property type="match status" value="1"/>
</dbReference>
<dbReference type="Pfam" id="PF00005">
    <property type="entry name" value="ABC_tran"/>
    <property type="match status" value="1"/>
</dbReference>
<evidence type="ECO:0000256" key="8">
    <source>
        <dbReference type="ARBA" id="ARBA00023136"/>
    </source>
</evidence>
<keyword evidence="7 9" id="KW-1133">Transmembrane helix</keyword>
<dbReference type="Proteomes" id="UP000808337">
    <property type="component" value="Unassembled WGS sequence"/>
</dbReference>
<dbReference type="AlphaFoldDB" id="A0A9D7SXD8"/>